<keyword evidence="9" id="KW-1185">Reference proteome</keyword>
<keyword evidence="3 6" id="KW-0812">Transmembrane</keyword>
<feature type="domain" description="Metallo-beta-lactamase" evidence="7">
    <location>
        <begin position="511"/>
        <end position="721"/>
    </location>
</feature>
<dbReference type="AlphaFoldDB" id="A0A4Z0GTL9"/>
<keyword evidence="2" id="KW-1003">Cell membrane</keyword>
<reference evidence="8 9" key="1">
    <citation type="journal article" date="2015" name="Int. J. Syst. Evol. Microbiol.">
        <title>Sporolactobacillus shoreae sp. nov. and Sporolactobacillus spathodeae sp. nov., two spore-forming lactic acid bacteria isolated from tree barks in Thailand.</title>
        <authorList>
            <person name="Thamacharoensuk T."/>
            <person name="Kitahara M."/>
            <person name="Ohkuma M."/>
            <person name="Thongchul N."/>
            <person name="Tanasupawat S."/>
        </authorList>
    </citation>
    <scope>NUCLEOTIDE SEQUENCE [LARGE SCALE GENOMIC DNA]</scope>
    <source>
        <strain evidence="8 9">BK92</strain>
    </source>
</reference>
<evidence type="ECO:0000256" key="2">
    <source>
        <dbReference type="ARBA" id="ARBA00022475"/>
    </source>
</evidence>
<feature type="transmembrane region" description="Helical" evidence="6">
    <location>
        <begin position="44"/>
        <end position="62"/>
    </location>
</feature>
<gene>
    <name evidence="8" type="ORF">E4665_04355</name>
</gene>
<dbReference type="InterPro" id="IPR001279">
    <property type="entry name" value="Metallo-B-lactamas"/>
</dbReference>
<dbReference type="GO" id="GO:0005886">
    <property type="term" value="C:plasma membrane"/>
    <property type="evidence" value="ECO:0007669"/>
    <property type="project" value="UniProtKB-SubCell"/>
</dbReference>
<feature type="transmembrane region" description="Helical" evidence="6">
    <location>
        <begin position="418"/>
        <end position="438"/>
    </location>
</feature>
<dbReference type="GO" id="GO:0030420">
    <property type="term" value="P:establishment of competence for transformation"/>
    <property type="evidence" value="ECO:0007669"/>
    <property type="project" value="InterPro"/>
</dbReference>
<dbReference type="InterPro" id="IPR004797">
    <property type="entry name" value="Competence_ComEC/Rec2"/>
</dbReference>
<dbReference type="SUPFAM" id="SSF56281">
    <property type="entry name" value="Metallo-hydrolase/oxidoreductase"/>
    <property type="match status" value="1"/>
</dbReference>
<dbReference type="InterPro" id="IPR035681">
    <property type="entry name" value="ComA-like_MBL"/>
</dbReference>
<organism evidence="8 9">
    <name type="scientific">Sporolactobacillus shoreae</name>
    <dbReference type="NCBI Taxonomy" id="1465501"/>
    <lineage>
        <taxon>Bacteria</taxon>
        <taxon>Bacillati</taxon>
        <taxon>Bacillota</taxon>
        <taxon>Bacilli</taxon>
        <taxon>Bacillales</taxon>
        <taxon>Sporolactobacillaceae</taxon>
        <taxon>Sporolactobacillus</taxon>
    </lineage>
</organism>
<protein>
    <submittedName>
        <fullName evidence="8">DNA internalization-related competence protein ComEC/Rec2</fullName>
    </submittedName>
</protein>
<feature type="transmembrane region" description="Helical" evidence="6">
    <location>
        <begin position="261"/>
        <end position="278"/>
    </location>
</feature>
<dbReference type="InterPro" id="IPR052159">
    <property type="entry name" value="Competence_DNA_uptake"/>
</dbReference>
<evidence type="ECO:0000256" key="1">
    <source>
        <dbReference type="ARBA" id="ARBA00004651"/>
    </source>
</evidence>
<feature type="transmembrane region" description="Helical" evidence="6">
    <location>
        <begin position="354"/>
        <end position="377"/>
    </location>
</feature>
<feature type="transmembrane region" description="Helical" evidence="6">
    <location>
        <begin position="476"/>
        <end position="495"/>
    </location>
</feature>
<dbReference type="OrthoDB" id="9761531at2"/>
<evidence type="ECO:0000313" key="9">
    <source>
        <dbReference type="Proteomes" id="UP000298347"/>
    </source>
</evidence>
<dbReference type="NCBIfam" id="TIGR00361">
    <property type="entry name" value="ComEC_Rec2"/>
    <property type="match status" value="1"/>
</dbReference>
<dbReference type="RefSeq" id="WP_135347585.1">
    <property type="nucleotide sequence ID" value="NZ_SRJD01000003.1"/>
</dbReference>
<feature type="transmembrane region" description="Helical" evidence="6">
    <location>
        <begin position="327"/>
        <end position="347"/>
    </location>
</feature>
<comment type="subcellular location">
    <subcellularLocation>
        <location evidence="1">Cell membrane</location>
        <topology evidence="1">Multi-pass membrane protein</topology>
    </subcellularLocation>
</comment>
<evidence type="ECO:0000313" key="8">
    <source>
        <dbReference type="EMBL" id="TGA99562.1"/>
    </source>
</evidence>
<dbReference type="InterPro" id="IPR004477">
    <property type="entry name" value="ComEC_N"/>
</dbReference>
<dbReference type="InterPro" id="IPR036866">
    <property type="entry name" value="RibonucZ/Hydroxyglut_hydro"/>
</dbReference>
<dbReference type="PANTHER" id="PTHR30619:SF1">
    <property type="entry name" value="RECOMBINATION PROTEIN 2"/>
    <property type="match status" value="1"/>
</dbReference>
<keyword evidence="5 6" id="KW-0472">Membrane</keyword>
<dbReference type="Pfam" id="PF03772">
    <property type="entry name" value="Competence"/>
    <property type="match status" value="1"/>
</dbReference>
<comment type="caution">
    <text evidence="8">The sequence shown here is derived from an EMBL/GenBank/DDBJ whole genome shotgun (WGS) entry which is preliminary data.</text>
</comment>
<accession>A0A4Z0GTL9</accession>
<dbReference type="SMART" id="SM00849">
    <property type="entry name" value="Lactamase_B"/>
    <property type="match status" value="1"/>
</dbReference>
<dbReference type="EMBL" id="SRJD01000003">
    <property type="protein sequence ID" value="TGA99562.1"/>
    <property type="molecule type" value="Genomic_DNA"/>
</dbReference>
<evidence type="ECO:0000256" key="5">
    <source>
        <dbReference type="ARBA" id="ARBA00023136"/>
    </source>
</evidence>
<feature type="transmembrane region" description="Helical" evidence="6">
    <location>
        <begin position="223"/>
        <end position="249"/>
    </location>
</feature>
<dbReference type="Gene3D" id="3.60.15.10">
    <property type="entry name" value="Ribonuclease Z/Hydroxyacylglutathione hydrolase-like"/>
    <property type="match status" value="1"/>
</dbReference>
<evidence type="ECO:0000259" key="7">
    <source>
        <dbReference type="SMART" id="SM00849"/>
    </source>
</evidence>
<keyword evidence="4 6" id="KW-1133">Transmembrane helix</keyword>
<dbReference type="PANTHER" id="PTHR30619">
    <property type="entry name" value="DNA INTERNALIZATION/COMPETENCE PROTEIN COMEC/REC2"/>
    <property type="match status" value="1"/>
</dbReference>
<evidence type="ECO:0000256" key="4">
    <source>
        <dbReference type="ARBA" id="ARBA00022989"/>
    </source>
</evidence>
<name>A0A4Z0GTL9_9BACL</name>
<proteinExistence type="predicted"/>
<dbReference type="Pfam" id="PF13567">
    <property type="entry name" value="DUF4131"/>
    <property type="match status" value="1"/>
</dbReference>
<dbReference type="InterPro" id="IPR025405">
    <property type="entry name" value="DUF4131"/>
</dbReference>
<dbReference type="Proteomes" id="UP000298347">
    <property type="component" value="Unassembled WGS sequence"/>
</dbReference>
<feature type="transmembrane region" description="Helical" evidence="6">
    <location>
        <begin position="383"/>
        <end position="406"/>
    </location>
</feature>
<dbReference type="NCBIfam" id="TIGR00360">
    <property type="entry name" value="ComEC_N-term"/>
    <property type="match status" value="1"/>
</dbReference>
<evidence type="ECO:0000256" key="6">
    <source>
        <dbReference type="SAM" id="Phobius"/>
    </source>
</evidence>
<evidence type="ECO:0000256" key="3">
    <source>
        <dbReference type="ARBA" id="ARBA00022692"/>
    </source>
</evidence>
<dbReference type="CDD" id="cd07731">
    <property type="entry name" value="ComA-like_MBL-fold"/>
    <property type="match status" value="1"/>
</dbReference>
<sequence length="770" mass="86392">MPFASKWHLIAFCACLSSWAAGRNPSVPVLLLGLYSIYLLTAKKYRLFAVFIVVILAIMLDVQLFQTNGTVLSPDRNVFIGKIKDIPLFDGDLLSYTLKDSGEDVRVSVKLRSEEEKNRLMKTLRPGLICRIEGQLERPPGATNFHAFDYRAYLENNHIFWLLKAKGPPQCVGSSLSIWERLNRFRQSQMERIQNQFSPTSAGIMNALIFGDDRSMDPDLADAYRLFGLVHLLVVSGMHIAAIFGFLYFVARRLGVVKEHACLILLLFIPFYVFLAGAEPSAVRSGLTAGLVLTAGIAKIKNLRTTDVLSISCLIMVFQNPKVVFDLGFQLSFAVTFTVMIAGPAIIEKYKSALLRIFMLSMISEIASFPIAVYHFYQFSFVGLFLSIFFVPYMTFIILPLSVLAYVGASILPAASRFLSPTMDLFLYVPHEVLLYLYRHPFFQLNYGAMEPWMLASAILIFAAALLIWENSRKILTAALPALSFLLIYGIIYAADFINPYGSVTFLDVGQGDNILIRLPHRQGTLLIDSGGTMPYPKKKWQIRNKPYEVGRDVVLHELQAMRINSLDRVVFTHKDFDHVGGMRSVLDVIPVRRIVVSPFYNPDQSDLKLFEDALNRGSELSLMKSGDRLMLGHAVFDILSPITASSDSNDNSMVIRTMLGGKHWLFTGDLPIEGELRLIEQNSDLKADILKLGHHGSRTSTSEKWLEKVNPALGIISVGKNNRYGHPHPEVLQLLKKHQVGVIRTDQSGAIQFLFTDQKIVRMITALGH</sequence>
<dbReference type="Pfam" id="PF00753">
    <property type="entry name" value="Lactamase_B"/>
    <property type="match status" value="1"/>
</dbReference>
<feature type="transmembrane region" description="Helical" evidence="6">
    <location>
        <begin position="450"/>
        <end position="469"/>
    </location>
</feature>